<dbReference type="InterPro" id="IPR013013">
    <property type="entry name" value="PTS_EIIC_1"/>
</dbReference>
<dbReference type="InterPro" id="IPR003352">
    <property type="entry name" value="PTS_EIIC"/>
</dbReference>
<keyword evidence="4" id="KW-0762">Sugar transport</keyword>
<feature type="transmembrane region" description="Helical" evidence="12">
    <location>
        <begin position="371"/>
        <end position="389"/>
    </location>
</feature>
<evidence type="ECO:0000256" key="8">
    <source>
        <dbReference type="ARBA" id="ARBA00022777"/>
    </source>
</evidence>
<keyword evidence="8" id="KW-0418">Kinase</keyword>
<keyword evidence="7 12" id="KW-0812">Transmembrane</keyword>
<feature type="transmembrane region" description="Helical" evidence="12">
    <location>
        <begin position="20"/>
        <end position="43"/>
    </location>
</feature>
<evidence type="ECO:0000256" key="10">
    <source>
        <dbReference type="ARBA" id="ARBA00023136"/>
    </source>
</evidence>
<dbReference type="InterPro" id="IPR001996">
    <property type="entry name" value="PTS_IIB_1"/>
</dbReference>
<feature type="domain" description="PTS EIIC type-1" evidence="14">
    <location>
        <begin position="6"/>
        <end position="429"/>
    </location>
</feature>
<evidence type="ECO:0000256" key="7">
    <source>
        <dbReference type="ARBA" id="ARBA00022692"/>
    </source>
</evidence>
<dbReference type="PROSITE" id="PS51098">
    <property type="entry name" value="PTS_EIIB_TYPE_1"/>
    <property type="match status" value="1"/>
</dbReference>
<evidence type="ECO:0000259" key="13">
    <source>
        <dbReference type="PROSITE" id="PS51098"/>
    </source>
</evidence>
<keyword evidence="6" id="KW-0598">Phosphotransferase system</keyword>
<dbReference type="EMBL" id="FOIM01000004">
    <property type="protein sequence ID" value="SET27769.1"/>
    <property type="molecule type" value="Genomic_DNA"/>
</dbReference>
<dbReference type="CDD" id="cd00212">
    <property type="entry name" value="PTS_IIB_glc"/>
    <property type="match status" value="1"/>
</dbReference>
<name>A0A1I0D6U6_9FIRM</name>
<evidence type="ECO:0000256" key="6">
    <source>
        <dbReference type="ARBA" id="ARBA00022683"/>
    </source>
</evidence>
<dbReference type="GO" id="GO:0090563">
    <property type="term" value="F:protein-phosphocysteine-sugar phosphotransferase activity"/>
    <property type="evidence" value="ECO:0007669"/>
    <property type="project" value="TreeGrafter"/>
</dbReference>
<sequence>MSTKKSSWKDSIQTFGRSLLLPIALLAPIGMVMGICSAMGQSYMIERFPFLGNEILKLVLSSLQTITSIVFNNIPLLFAMGVAQGMAKNEKGIAVFSSAVGYLTLNVVMSVYLKATGTMADAAVAAQVGQGTVLGIQTLKIEALGGLISGLVAAKVADRFYRLELPLAFAFFGGKKSIPIITFVCMIPIGLVIPVIWNVLTSFLISISFIFTAPYVGNAVYYTLNRALIPFGLHHVLASLVRFTEAGGTYMINGTEYVGILNATNEILFNLGPISEYWKQLMPTLTSYLGGAQMLTTLFRVPAIGLAMYHTSFLKNRKIAKGVILTCCLTAFLGNITEPLEFSFLFISPPLFILYCVMCGIGAIPYQMLNICIGYIRGTIFDFGIFGLLYEDTQWISLVILGIINFVVFYFVFKWFIVKFNLETPGREAFEIEESASVLLKEKNWPAIAAIVIEGLGGKENIVNVENCISRLRVDLKDPNKVDQIKIKDSGCAGIFFPSTNHIHVVFGPHVEFVRHAVDDSLKK</sequence>
<keyword evidence="9 12" id="KW-1133">Transmembrane helix</keyword>
<evidence type="ECO:0000313" key="15">
    <source>
        <dbReference type="EMBL" id="SET27769.1"/>
    </source>
</evidence>
<evidence type="ECO:0000256" key="9">
    <source>
        <dbReference type="ARBA" id="ARBA00022989"/>
    </source>
</evidence>
<feature type="transmembrane region" description="Helical" evidence="12">
    <location>
        <begin position="342"/>
        <end position="364"/>
    </location>
</feature>
<dbReference type="AlphaFoldDB" id="A0A1I0D6U6"/>
<dbReference type="InterPro" id="IPR036878">
    <property type="entry name" value="Glu_permease_IIB"/>
</dbReference>
<evidence type="ECO:0000256" key="1">
    <source>
        <dbReference type="ARBA" id="ARBA00004651"/>
    </source>
</evidence>
<feature type="transmembrane region" description="Helical" evidence="12">
    <location>
        <begin position="395"/>
        <end position="417"/>
    </location>
</feature>
<keyword evidence="2" id="KW-0813">Transport</keyword>
<evidence type="ECO:0000256" key="4">
    <source>
        <dbReference type="ARBA" id="ARBA00022597"/>
    </source>
</evidence>
<evidence type="ECO:0000256" key="12">
    <source>
        <dbReference type="SAM" id="Phobius"/>
    </source>
</evidence>
<evidence type="ECO:0000313" key="16">
    <source>
        <dbReference type="Proteomes" id="UP000198508"/>
    </source>
</evidence>
<dbReference type="STRING" id="460384.SAMN05216313_10420"/>
<dbReference type="GO" id="GO:0005886">
    <property type="term" value="C:plasma membrane"/>
    <property type="evidence" value="ECO:0007669"/>
    <property type="project" value="UniProtKB-SubCell"/>
</dbReference>
<dbReference type="NCBIfam" id="TIGR00826">
    <property type="entry name" value="EIIB_glc"/>
    <property type="match status" value="1"/>
</dbReference>
<evidence type="ECO:0000259" key="14">
    <source>
        <dbReference type="PROSITE" id="PS51103"/>
    </source>
</evidence>
<dbReference type="InterPro" id="IPR050429">
    <property type="entry name" value="PTS_Glucose_EIICBA"/>
</dbReference>
<accession>A0A1I0D6U6</accession>
<feature type="active site" description="Phosphocysteine intermediate; for EIIB activity" evidence="11">
    <location>
        <position position="468"/>
    </location>
</feature>
<keyword evidence="10 12" id="KW-0472">Membrane</keyword>
<organism evidence="15 16">
    <name type="scientific">Enterocloster lavalensis</name>
    <dbReference type="NCBI Taxonomy" id="460384"/>
    <lineage>
        <taxon>Bacteria</taxon>
        <taxon>Bacillati</taxon>
        <taxon>Bacillota</taxon>
        <taxon>Clostridia</taxon>
        <taxon>Lachnospirales</taxon>
        <taxon>Lachnospiraceae</taxon>
        <taxon>Enterocloster</taxon>
    </lineage>
</organism>
<dbReference type="SUPFAM" id="SSF55604">
    <property type="entry name" value="Glucose permease domain IIB"/>
    <property type="match status" value="1"/>
</dbReference>
<keyword evidence="3" id="KW-1003">Cell membrane</keyword>
<evidence type="ECO:0000256" key="2">
    <source>
        <dbReference type="ARBA" id="ARBA00022448"/>
    </source>
</evidence>
<dbReference type="Gene3D" id="3.30.1360.60">
    <property type="entry name" value="Glucose permease domain IIB"/>
    <property type="match status" value="1"/>
</dbReference>
<feature type="domain" description="PTS EIIB type-1" evidence="13">
    <location>
        <begin position="446"/>
        <end position="524"/>
    </location>
</feature>
<dbReference type="PANTHER" id="PTHR30009">
    <property type="entry name" value="CYTOCHROME C-TYPE SYNTHESIS PROTEIN AND PTS TRANSMEMBRANE COMPONENT"/>
    <property type="match status" value="1"/>
</dbReference>
<dbReference type="RefSeq" id="WP_092361218.1">
    <property type="nucleotide sequence ID" value="NZ_FOIM01000004.1"/>
</dbReference>
<protein>
    <submittedName>
        <fullName evidence="15">PTS system IIB component, Glc family /PTS system IIC component, Glc family</fullName>
    </submittedName>
</protein>
<evidence type="ECO:0000256" key="5">
    <source>
        <dbReference type="ARBA" id="ARBA00022679"/>
    </source>
</evidence>
<feature type="transmembrane region" description="Helical" evidence="12">
    <location>
        <begin position="92"/>
        <end position="113"/>
    </location>
</feature>
<dbReference type="Pfam" id="PF02378">
    <property type="entry name" value="PTS_EIIC"/>
    <property type="match status" value="1"/>
</dbReference>
<reference evidence="16" key="1">
    <citation type="submission" date="2016-10" db="EMBL/GenBank/DDBJ databases">
        <authorList>
            <person name="Varghese N."/>
            <person name="Submissions S."/>
        </authorList>
    </citation>
    <scope>NUCLEOTIDE SEQUENCE [LARGE SCALE GENOMIC DNA]</scope>
    <source>
        <strain evidence="16">NLAE-zl-G277</strain>
    </source>
</reference>
<gene>
    <name evidence="15" type="ORF">SAMN05216313_10420</name>
</gene>
<dbReference type="PANTHER" id="PTHR30009:SF24">
    <property type="entry name" value="PTS SYSTEM, IIBC COMPONENT"/>
    <property type="match status" value="1"/>
</dbReference>
<dbReference type="GO" id="GO:0016301">
    <property type="term" value="F:kinase activity"/>
    <property type="evidence" value="ECO:0007669"/>
    <property type="project" value="UniProtKB-KW"/>
</dbReference>
<dbReference type="Pfam" id="PF00367">
    <property type="entry name" value="PTS_EIIB"/>
    <property type="match status" value="1"/>
</dbReference>
<feature type="transmembrane region" description="Helical" evidence="12">
    <location>
        <begin position="178"/>
        <end position="197"/>
    </location>
</feature>
<keyword evidence="16" id="KW-1185">Reference proteome</keyword>
<comment type="subcellular location">
    <subcellularLocation>
        <location evidence="1">Cell membrane</location>
        <topology evidence="1">Multi-pass membrane protein</topology>
    </subcellularLocation>
</comment>
<proteinExistence type="predicted"/>
<feature type="transmembrane region" description="Helical" evidence="12">
    <location>
        <begin position="55"/>
        <end position="80"/>
    </location>
</feature>
<dbReference type="PROSITE" id="PS51103">
    <property type="entry name" value="PTS_EIIC_TYPE_1"/>
    <property type="match status" value="1"/>
</dbReference>
<dbReference type="InterPro" id="IPR018113">
    <property type="entry name" value="PTrfase_EIIB_Cys"/>
</dbReference>
<dbReference type="GO" id="GO:0008982">
    <property type="term" value="F:protein-N(PI)-phosphohistidine-sugar phosphotransferase activity"/>
    <property type="evidence" value="ECO:0007669"/>
    <property type="project" value="InterPro"/>
</dbReference>
<keyword evidence="5" id="KW-0808">Transferase</keyword>
<dbReference type="GO" id="GO:0009401">
    <property type="term" value="P:phosphoenolpyruvate-dependent sugar phosphotransferase system"/>
    <property type="evidence" value="ECO:0007669"/>
    <property type="project" value="UniProtKB-KW"/>
</dbReference>
<dbReference type="Proteomes" id="UP000198508">
    <property type="component" value="Unassembled WGS sequence"/>
</dbReference>
<evidence type="ECO:0000256" key="11">
    <source>
        <dbReference type="PROSITE-ProRule" id="PRU00421"/>
    </source>
</evidence>
<evidence type="ECO:0000256" key="3">
    <source>
        <dbReference type="ARBA" id="ARBA00022475"/>
    </source>
</evidence>
<feature type="transmembrane region" description="Helical" evidence="12">
    <location>
        <begin position="319"/>
        <end position="336"/>
    </location>
</feature>
<feature type="transmembrane region" description="Helical" evidence="12">
    <location>
        <begin position="203"/>
        <end position="224"/>
    </location>
</feature>